<dbReference type="GO" id="GO:0008233">
    <property type="term" value="F:peptidase activity"/>
    <property type="evidence" value="ECO:0007669"/>
    <property type="project" value="InterPro"/>
</dbReference>
<evidence type="ECO:0000313" key="3">
    <source>
        <dbReference type="Proteomes" id="UP000813215"/>
    </source>
</evidence>
<dbReference type="SUPFAM" id="SSF55166">
    <property type="entry name" value="Hedgehog/DD-peptidase"/>
    <property type="match status" value="1"/>
</dbReference>
<dbReference type="InterPro" id="IPR003709">
    <property type="entry name" value="VanY-like_core_dom"/>
</dbReference>
<dbReference type="InterPro" id="IPR052179">
    <property type="entry name" value="DD-CPase-like"/>
</dbReference>
<name>A0A9E3LUS5_9NOST</name>
<gene>
    <name evidence="2" type="ORF">KME28_16830</name>
</gene>
<feature type="domain" description="D-alanyl-D-alanine carboxypeptidase-like core" evidence="1">
    <location>
        <begin position="16"/>
        <end position="143"/>
    </location>
</feature>
<dbReference type="EMBL" id="JAHHHW010000102">
    <property type="protein sequence ID" value="MBW4433335.1"/>
    <property type="molecule type" value="Genomic_DNA"/>
</dbReference>
<accession>A0A9E3LUS5</accession>
<dbReference type="GO" id="GO:0006508">
    <property type="term" value="P:proteolysis"/>
    <property type="evidence" value="ECO:0007669"/>
    <property type="project" value="InterPro"/>
</dbReference>
<protein>
    <submittedName>
        <fullName evidence="2">M15 family metallopeptidase</fullName>
    </submittedName>
</protein>
<dbReference type="InterPro" id="IPR009045">
    <property type="entry name" value="Zn_M74/Hedgehog-like"/>
</dbReference>
<reference evidence="2" key="2">
    <citation type="journal article" date="2022" name="Microbiol. Resour. Announc.">
        <title>Metagenome Sequencing to Explore Phylogenomics of Terrestrial Cyanobacteria.</title>
        <authorList>
            <person name="Ward R.D."/>
            <person name="Stajich J.E."/>
            <person name="Johansen J.R."/>
            <person name="Huntemann M."/>
            <person name="Clum A."/>
            <person name="Foster B."/>
            <person name="Foster B."/>
            <person name="Roux S."/>
            <person name="Palaniappan K."/>
            <person name="Varghese N."/>
            <person name="Mukherjee S."/>
            <person name="Reddy T.B.K."/>
            <person name="Daum C."/>
            <person name="Copeland A."/>
            <person name="Chen I.A."/>
            <person name="Ivanova N.N."/>
            <person name="Kyrpides N.C."/>
            <person name="Shapiro N."/>
            <person name="Eloe-Fadrosh E.A."/>
            <person name="Pietrasiak N."/>
        </authorList>
    </citation>
    <scope>NUCLEOTIDE SEQUENCE</scope>
    <source>
        <strain evidence="2">HA4357-MV3</strain>
    </source>
</reference>
<proteinExistence type="predicted"/>
<sequence length="159" mass="18389">MTIASYATKEYQRFESLAPEAAKALMKMIYAARDEKVWIIPVSGFRTIEQQKKLFDEQIKRRGSVQQAAKISAPPGYSEHHTGYAVDLADGHFPKQDITLKFENTDAFRWLNRHAQEFGFELSFYKNNPQGVGYEPWHWRYIGSPEAANIFAQARKQNQ</sequence>
<evidence type="ECO:0000259" key="1">
    <source>
        <dbReference type="Pfam" id="PF02557"/>
    </source>
</evidence>
<dbReference type="AlphaFoldDB" id="A0A9E3LUS5"/>
<dbReference type="PANTHER" id="PTHR34385:SF1">
    <property type="entry name" value="PEPTIDOGLYCAN L-ALANYL-D-GLUTAMATE ENDOPEPTIDASE CWLK"/>
    <property type="match status" value="1"/>
</dbReference>
<dbReference type="InterPro" id="IPR058193">
    <property type="entry name" value="VanY/YodJ_core_dom"/>
</dbReference>
<comment type="caution">
    <text evidence="2">The sequence shown here is derived from an EMBL/GenBank/DDBJ whole genome shotgun (WGS) entry which is preliminary data.</text>
</comment>
<organism evidence="2 3">
    <name type="scientific">Pelatocladus maniniholoensis HA4357-MV3</name>
    <dbReference type="NCBI Taxonomy" id="1117104"/>
    <lineage>
        <taxon>Bacteria</taxon>
        <taxon>Bacillati</taxon>
        <taxon>Cyanobacteriota</taxon>
        <taxon>Cyanophyceae</taxon>
        <taxon>Nostocales</taxon>
        <taxon>Nostocaceae</taxon>
        <taxon>Pelatocladus</taxon>
    </lineage>
</organism>
<dbReference type="CDD" id="cd14852">
    <property type="entry name" value="LD-carboxypeptidase"/>
    <property type="match status" value="1"/>
</dbReference>
<dbReference type="Pfam" id="PF02557">
    <property type="entry name" value="VanY"/>
    <property type="match status" value="1"/>
</dbReference>
<dbReference type="PANTHER" id="PTHR34385">
    <property type="entry name" value="D-ALANYL-D-ALANINE CARBOXYPEPTIDASE"/>
    <property type="match status" value="1"/>
</dbReference>
<reference evidence="2" key="1">
    <citation type="submission" date="2021-05" db="EMBL/GenBank/DDBJ databases">
        <authorList>
            <person name="Pietrasiak N."/>
            <person name="Ward R."/>
            <person name="Stajich J.E."/>
            <person name="Kurbessoian T."/>
        </authorList>
    </citation>
    <scope>NUCLEOTIDE SEQUENCE</scope>
    <source>
        <strain evidence="2">HA4357-MV3</strain>
    </source>
</reference>
<dbReference type="Proteomes" id="UP000813215">
    <property type="component" value="Unassembled WGS sequence"/>
</dbReference>
<evidence type="ECO:0000313" key="2">
    <source>
        <dbReference type="EMBL" id="MBW4433335.1"/>
    </source>
</evidence>
<dbReference type="Gene3D" id="3.30.1380.10">
    <property type="match status" value="1"/>
</dbReference>